<feature type="chain" id="PRO_5044367316" description="YqgU-like 6-bladed beta-propeller domain-containing protein" evidence="2">
    <location>
        <begin position="23"/>
        <end position="369"/>
    </location>
</feature>
<name>A0A0M0KKZ3_ALKHA</name>
<accession>A0A0M0KKZ3</accession>
<organism evidence="4">
    <name type="scientific">Halalkalibacterium halodurans</name>
    <name type="common">Bacillus halodurans</name>
    <dbReference type="NCBI Taxonomy" id="86665"/>
    <lineage>
        <taxon>Bacteria</taxon>
        <taxon>Bacillati</taxon>
        <taxon>Bacillota</taxon>
        <taxon>Bacilli</taxon>
        <taxon>Bacillales</taxon>
        <taxon>Bacillaceae</taxon>
        <taxon>Halalkalibacterium (ex Joshi et al. 2022)</taxon>
    </lineage>
</organism>
<protein>
    <recommendedName>
        <fullName evidence="3">YqgU-like 6-bladed beta-propeller domain-containing protein</fullName>
    </recommendedName>
</protein>
<evidence type="ECO:0000313" key="4">
    <source>
        <dbReference type="EMBL" id="KOO39536.1"/>
    </source>
</evidence>
<dbReference type="InterPro" id="IPR048421">
    <property type="entry name" value="YqgU_beta-prop"/>
</dbReference>
<sequence>MKYRAVLLSVCLLFIAGCFPQADEPERDTLPEQEEDPLPTGQEQPSITPIAGTEAQYIDIAEWYDSDSILYITDEGENSLVYIYNLLTGEKKSLFSSDDAVIKVTANSTHSQFAIQTVTQAGDAPVSIIDSQGELLMKLEDFGEDFSIFWSPYEEDKLIAVAYLPDWEQDLYLIDTSDKQVEMLDLDQSFVQWLDERTIVYLDWNGDSEGYYAPLYTFDLETEEVVLLHEEAIATLGFGDHVTLIIERPEQGAEVTTYQFWNGSEQLAEWSVPILRTYSEQWWIPFYDFDLNKRLFYAYKPNRTGDYFEYDGGFSFIAFDVDHGEETVLFESDEHVPFRLSPTGQRALFGPRLETVMDLLTGESNSLIE</sequence>
<evidence type="ECO:0000259" key="3">
    <source>
        <dbReference type="Pfam" id="PF21101"/>
    </source>
</evidence>
<dbReference type="RefSeq" id="WP_053431483.1">
    <property type="nucleotide sequence ID" value="NZ_CP040441.1"/>
</dbReference>
<dbReference type="SUPFAM" id="SSF69304">
    <property type="entry name" value="Tricorn protease N-terminal domain"/>
    <property type="match status" value="1"/>
</dbReference>
<dbReference type="PROSITE" id="PS51257">
    <property type="entry name" value="PROKAR_LIPOPROTEIN"/>
    <property type="match status" value="1"/>
</dbReference>
<reference evidence="4" key="1">
    <citation type="submission" date="2015-08" db="EMBL/GenBank/DDBJ databases">
        <title>Complete DNA Sequence of Pseudomonas syringae pv. actinidiae, the Causal Agent of Kiwifruit Canker Disease.</title>
        <authorList>
            <person name="Rikkerink E.H.A."/>
            <person name="Fineran P.C."/>
        </authorList>
    </citation>
    <scope>NUCLEOTIDE SEQUENCE</scope>
    <source>
        <strain evidence="4">DSM 13666</strain>
    </source>
</reference>
<dbReference type="PATRIC" id="fig|136160.3.peg.2880"/>
<evidence type="ECO:0000256" key="2">
    <source>
        <dbReference type="SAM" id="SignalP"/>
    </source>
</evidence>
<feature type="signal peptide" evidence="2">
    <location>
        <begin position="1"/>
        <end position="22"/>
    </location>
</feature>
<dbReference type="InterPro" id="IPR011042">
    <property type="entry name" value="6-blade_b-propeller_TolB-like"/>
</dbReference>
<evidence type="ECO:0000256" key="1">
    <source>
        <dbReference type="SAM" id="MobiDB-lite"/>
    </source>
</evidence>
<gene>
    <name evidence="4" type="ORF">AMD02_12280</name>
</gene>
<proteinExistence type="predicted"/>
<feature type="region of interest" description="Disordered" evidence="1">
    <location>
        <begin position="24"/>
        <end position="48"/>
    </location>
</feature>
<dbReference type="Gene3D" id="2.120.10.30">
    <property type="entry name" value="TolB, C-terminal domain"/>
    <property type="match status" value="1"/>
</dbReference>
<dbReference type="EMBL" id="LILD01000001">
    <property type="protein sequence ID" value="KOO39536.1"/>
    <property type="molecule type" value="Genomic_DNA"/>
</dbReference>
<comment type="caution">
    <text evidence="4">The sequence shown here is derived from an EMBL/GenBank/DDBJ whole genome shotgun (WGS) entry which is preliminary data.</text>
</comment>
<dbReference type="Pfam" id="PF21101">
    <property type="entry name" value="YqgU"/>
    <property type="match status" value="1"/>
</dbReference>
<dbReference type="AlphaFoldDB" id="A0A0M0KKZ3"/>
<feature type="domain" description="YqgU-like 6-bladed beta-propeller" evidence="3">
    <location>
        <begin position="85"/>
        <end position="350"/>
    </location>
</feature>
<dbReference type="GeneID" id="87597058"/>
<keyword evidence="2" id="KW-0732">Signal</keyword>
<feature type="compositionally biased region" description="Acidic residues" evidence="1">
    <location>
        <begin position="24"/>
        <end position="37"/>
    </location>
</feature>